<evidence type="ECO:0000256" key="1">
    <source>
        <dbReference type="SAM" id="MobiDB-lite"/>
    </source>
</evidence>
<evidence type="ECO:0000313" key="2">
    <source>
        <dbReference type="EMBL" id="PFX21323.1"/>
    </source>
</evidence>
<dbReference type="Pfam" id="PF05380">
    <property type="entry name" value="Peptidase_A17"/>
    <property type="match status" value="1"/>
</dbReference>
<organism evidence="2 3">
    <name type="scientific">Stylophora pistillata</name>
    <name type="common">Smooth cauliflower coral</name>
    <dbReference type="NCBI Taxonomy" id="50429"/>
    <lineage>
        <taxon>Eukaryota</taxon>
        <taxon>Metazoa</taxon>
        <taxon>Cnidaria</taxon>
        <taxon>Anthozoa</taxon>
        <taxon>Hexacorallia</taxon>
        <taxon>Scleractinia</taxon>
        <taxon>Astrocoeniina</taxon>
        <taxon>Pocilloporidae</taxon>
        <taxon>Stylophora</taxon>
    </lineage>
</organism>
<dbReference type="AlphaFoldDB" id="A0A2B4RX18"/>
<accession>A0A2B4RX18</accession>
<gene>
    <name evidence="2" type="ORF">AWC38_SpisGene14199</name>
</gene>
<dbReference type="EMBL" id="LSMT01000282">
    <property type="protein sequence ID" value="PFX21323.1"/>
    <property type="molecule type" value="Genomic_DNA"/>
</dbReference>
<comment type="caution">
    <text evidence="2">The sequence shown here is derived from an EMBL/GenBank/DDBJ whole genome shotgun (WGS) entry which is preliminary data.</text>
</comment>
<evidence type="ECO:0008006" key="4">
    <source>
        <dbReference type="Google" id="ProtNLM"/>
    </source>
</evidence>
<dbReference type="PANTHER" id="PTHR22955:SF69">
    <property type="entry name" value="REVERSE TRANSCRIPTASE_RETROTRANSPOSON-DERIVED PROTEIN RNASE H-LIKE DOMAIN-CONTAINING PROTEIN"/>
    <property type="match status" value="1"/>
</dbReference>
<dbReference type="InterPro" id="IPR021109">
    <property type="entry name" value="Peptidase_aspartic_dom_sf"/>
</dbReference>
<protein>
    <recommendedName>
        <fullName evidence="4">Peptidase aspartic putative domain-containing protein</fullName>
    </recommendedName>
</protein>
<sequence length="503" mass="55707">MVEDALKTAKTERRTAKGTLTRCGKFLAKLLEAKRPEQEVRDGLSKLQLAFDNLVAKHDHYSRLIEDDSEFEVQEGWMADCQEDFMSKEIGAKIYLDSFLSKGKAPLQAHDTSTASKGKNNGVGGPGSSGIPSIQIEDDVPCSNTLLDWGAQISIIRDETAAALGLKGNDTEVTIIKVGGEEKTIKTKVYKVPVSAPDITKMFSIKAIGIPCISEEVAAVQLKPIAKLLGLENERIRRPNSPVDLLIGIDHAQMHTGQTRQTGQLVARKTPLGQVVFGGPSEAAEVLTKNSYMDDICGSVDTVMQAQKLTGDLDKVLGGGGFAVKGWTSNKVLINTEVQERGFKIFQGEVQEKMLGVVWNYVTDEFSFKVKVDLPLLKNRSVDREIKMTTRTRLSEAARFYDPIGFEAAFIIRARIGLQELWQIGLNWDDELPCEVQQKWTQLFEEMKELDQIGFKRCLVSPKTPEFPALCVFSDASQEAFEACAYIRQKTKQGTYEVNFIAA</sequence>
<keyword evidence="3" id="KW-1185">Reference proteome</keyword>
<proteinExistence type="predicted"/>
<reference evidence="3" key="1">
    <citation type="journal article" date="2017" name="bioRxiv">
        <title>Comparative analysis of the genomes of Stylophora pistillata and Acropora digitifera provides evidence for extensive differences between species of corals.</title>
        <authorList>
            <person name="Voolstra C.R."/>
            <person name="Li Y."/>
            <person name="Liew Y.J."/>
            <person name="Baumgarten S."/>
            <person name="Zoccola D."/>
            <person name="Flot J.-F."/>
            <person name="Tambutte S."/>
            <person name="Allemand D."/>
            <person name="Aranda M."/>
        </authorList>
    </citation>
    <scope>NUCLEOTIDE SEQUENCE [LARGE SCALE GENOMIC DNA]</scope>
</reference>
<dbReference type="OrthoDB" id="5985631at2759"/>
<evidence type="ECO:0000313" key="3">
    <source>
        <dbReference type="Proteomes" id="UP000225706"/>
    </source>
</evidence>
<name>A0A2B4RX18_STYPI</name>
<dbReference type="InterPro" id="IPR008042">
    <property type="entry name" value="Retrotrans_Pao"/>
</dbReference>
<dbReference type="Proteomes" id="UP000225706">
    <property type="component" value="Unassembled WGS sequence"/>
</dbReference>
<feature type="region of interest" description="Disordered" evidence="1">
    <location>
        <begin position="110"/>
        <end position="130"/>
    </location>
</feature>
<dbReference type="PANTHER" id="PTHR22955">
    <property type="entry name" value="RETROTRANSPOSON"/>
    <property type="match status" value="1"/>
</dbReference>
<dbReference type="Gene3D" id="2.40.70.10">
    <property type="entry name" value="Acid Proteases"/>
    <property type="match status" value="1"/>
</dbReference>